<proteinExistence type="predicted"/>
<organism evidence="2 3">
    <name type="scientific">Cronartium quercuum f. sp. fusiforme G11</name>
    <dbReference type="NCBI Taxonomy" id="708437"/>
    <lineage>
        <taxon>Eukaryota</taxon>
        <taxon>Fungi</taxon>
        <taxon>Dikarya</taxon>
        <taxon>Basidiomycota</taxon>
        <taxon>Pucciniomycotina</taxon>
        <taxon>Pucciniomycetes</taxon>
        <taxon>Pucciniales</taxon>
        <taxon>Coleosporiaceae</taxon>
        <taxon>Cronartium</taxon>
    </lineage>
</organism>
<feature type="signal peptide" evidence="1">
    <location>
        <begin position="1"/>
        <end position="18"/>
    </location>
</feature>
<keyword evidence="3" id="KW-1185">Reference proteome</keyword>
<protein>
    <recommendedName>
        <fullName evidence="4">Secreted protein</fullName>
    </recommendedName>
</protein>
<sequence>MTAFWSFRLLLPPLKTDSLVLASLVKAICKLQSANLATQFTQGQAFSLPSGRLFCNLLNEPILVIQAL</sequence>
<dbReference type="EMBL" id="MU167475">
    <property type="protein sequence ID" value="KAG0140105.1"/>
    <property type="molecule type" value="Genomic_DNA"/>
</dbReference>
<comment type="caution">
    <text evidence="2">The sequence shown here is derived from an EMBL/GenBank/DDBJ whole genome shotgun (WGS) entry which is preliminary data.</text>
</comment>
<gene>
    <name evidence="2" type="ORF">CROQUDRAFT_100586</name>
</gene>
<evidence type="ECO:0000313" key="3">
    <source>
        <dbReference type="Proteomes" id="UP000886653"/>
    </source>
</evidence>
<name>A0A9P6NA49_9BASI</name>
<evidence type="ECO:0008006" key="4">
    <source>
        <dbReference type="Google" id="ProtNLM"/>
    </source>
</evidence>
<evidence type="ECO:0000256" key="1">
    <source>
        <dbReference type="SAM" id="SignalP"/>
    </source>
</evidence>
<dbReference type="AlphaFoldDB" id="A0A9P6NA49"/>
<feature type="chain" id="PRO_5040445241" description="Secreted protein" evidence="1">
    <location>
        <begin position="19"/>
        <end position="68"/>
    </location>
</feature>
<keyword evidence="1" id="KW-0732">Signal</keyword>
<reference evidence="2" key="1">
    <citation type="submission" date="2013-11" db="EMBL/GenBank/DDBJ databases">
        <title>Genome sequence of the fusiform rust pathogen reveals effectors for host alternation and coevolution with pine.</title>
        <authorList>
            <consortium name="DOE Joint Genome Institute"/>
            <person name="Smith K."/>
            <person name="Pendleton A."/>
            <person name="Kubisiak T."/>
            <person name="Anderson C."/>
            <person name="Salamov A."/>
            <person name="Aerts A."/>
            <person name="Riley R."/>
            <person name="Clum A."/>
            <person name="Lindquist E."/>
            <person name="Ence D."/>
            <person name="Campbell M."/>
            <person name="Kronenberg Z."/>
            <person name="Feau N."/>
            <person name="Dhillon B."/>
            <person name="Hamelin R."/>
            <person name="Burleigh J."/>
            <person name="Smith J."/>
            <person name="Yandell M."/>
            <person name="Nelson C."/>
            <person name="Grigoriev I."/>
            <person name="Davis J."/>
        </authorList>
    </citation>
    <scope>NUCLEOTIDE SEQUENCE</scope>
    <source>
        <strain evidence="2">G11</strain>
    </source>
</reference>
<dbReference type="Proteomes" id="UP000886653">
    <property type="component" value="Unassembled WGS sequence"/>
</dbReference>
<accession>A0A9P6NA49</accession>
<evidence type="ECO:0000313" key="2">
    <source>
        <dbReference type="EMBL" id="KAG0140105.1"/>
    </source>
</evidence>